<dbReference type="Proteomes" id="UP000198683">
    <property type="component" value="Unassembled WGS sequence"/>
</dbReference>
<dbReference type="GO" id="GO:0016787">
    <property type="term" value="F:hydrolase activity"/>
    <property type="evidence" value="ECO:0007669"/>
    <property type="project" value="UniProtKB-KW"/>
</dbReference>
<keyword evidence="4" id="KW-0460">Magnesium</keyword>
<dbReference type="Gene3D" id="3.90.79.10">
    <property type="entry name" value="Nucleoside Triphosphate Pyrophosphohydrolase"/>
    <property type="match status" value="1"/>
</dbReference>
<reference evidence="7 8" key="1">
    <citation type="submission" date="2016-10" db="EMBL/GenBank/DDBJ databases">
        <authorList>
            <person name="de Groot N.N."/>
        </authorList>
    </citation>
    <scope>NUCLEOTIDE SEQUENCE [LARGE SCALE GENOMIC DNA]</scope>
    <source>
        <strain evidence="7 8">CGMCC 4.5681</strain>
    </source>
</reference>
<evidence type="ECO:0000256" key="4">
    <source>
        <dbReference type="ARBA" id="ARBA00022842"/>
    </source>
</evidence>
<dbReference type="EMBL" id="FNFB01000015">
    <property type="protein sequence ID" value="SDL09376.1"/>
    <property type="molecule type" value="Genomic_DNA"/>
</dbReference>
<feature type="domain" description="Nudix hydrolase" evidence="6">
    <location>
        <begin position="3"/>
        <end position="143"/>
    </location>
</feature>
<dbReference type="OrthoDB" id="9804442at2"/>
<comment type="cofactor">
    <cofactor evidence="1">
        <name>Mg(2+)</name>
        <dbReference type="ChEBI" id="CHEBI:18420"/>
    </cofactor>
</comment>
<dbReference type="AlphaFoldDB" id="A0A1G9H8V3"/>
<dbReference type="RefSeq" id="WP_090769073.1">
    <property type="nucleotide sequence ID" value="NZ_FNFB01000015.1"/>
</dbReference>
<dbReference type="PANTHER" id="PTHR43046">
    <property type="entry name" value="GDP-MANNOSE MANNOSYL HYDROLASE"/>
    <property type="match status" value="1"/>
</dbReference>
<dbReference type="PANTHER" id="PTHR43046:SF12">
    <property type="entry name" value="GDP-MANNOSE MANNOSYL HYDROLASE"/>
    <property type="match status" value="1"/>
</dbReference>
<dbReference type="InterPro" id="IPR020084">
    <property type="entry name" value="NUDIX_hydrolase_CS"/>
</dbReference>
<dbReference type="STRING" id="683260.SAMN05421874_115144"/>
<dbReference type="InterPro" id="IPR020476">
    <property type="entry name" value="Nudix_hydrolase"/>
</dbReference>
<evidence type="ECO:0000256" key="3">
    <source>
        <dbReference type="ARBA" id="ARBA00022801"/>
    </source>
</evidence>
<gene>
    <name evidence="7" type="ORF">SAMN05421874_115144</name>
</gene>
<comment type="similarity">
    <text evidence="2 5">Belongs to the Nudix hydrolase family.</text>
</comment>
<keyword evidence="8" id="KW-1185">Reference proteome</keyword>
<accession>A0A1G9H8V3</accession>
<dbReference type="PROSITE" id="PS51462">
    <property type="entry name" value="NUDIX"/>
    <property type="match status" value="1"/>
</dbReference>
<keyword evidence="3 5" id="KW-0378">Hydrolase</keyword>
<evidence type="ECO:0000256" key="2">
    <source>
        <dbReference type="ARBA" id="ARBA00005582"/>
    </source>
</evidence>
<evidence type="ECO:0000256" key="5">
    <source>
        <dbReference type="RuleBase" id="RU003476"/>
    </source>
</evidence>
<evidence type="ECO:0000256" key="1">
    <source>
        <dbReference type="ARBA" id="ARBA00001946"/>
    </source>
</evidence>
<dbReference type="PROSITE" id="PS00893">
    <property type="entry name" value="NUDIX_BOX"/>
    <property type="match status" value="1"/>
</dbReference>
<name>A0A1G9H8V3_9ACTN</name>
<evidence type="ECO:0000313" key="8">
    <source>
        <dbReference type="Proteomes" id="UP000198683"/>
    </source>
</evidence>
<dbReference type="PRINTS" id="PR00502">
    <property type="entry name" value="NUDIXFAMILY"/>
</dbReference>
<evidence type="ECO:0000259" key="6">
    <source>
        <dbReference type="PROSITE" id="PS51462"/>
    </source>
</evidence>
<dbReference type="InterPro" id="IPR015797">
    <property type="entry name" value="NUDIX_hydrolase-like_dom_sf"/>
</dbReference>
<dbReference type="SUPFAM" id="SSF55811">
    <property type="entry name" value="Nudix"/>
    <property type="match status" value="1"/>
</dbReference>
<protein>
    <submittedName>
        <fullName evidence="7">ADP-ribose pyrophosphatase YjhB, NUDIX family</fullName>
    </submittedName>
</protein>
<dbReference type="InterPro" id="IPR000086">
    <property type="entry name" value="NUDIX_hydrolase_dom"/>
</dbReference>
<dbReference type="Pfam" id="PF00293">
    <property type="entry name" value="NUDIX"/>
    <property type="match status" value="1"/>
</dbReference>
<evidence type="ECO:0000313" key="7">
    <source>
        <dbReference type="EMBL" id="SDL09376.1"/>
    </source>
</evidence>
<sequence length="159" mass="17293">MANDRAAARVLCLDGDGRVLLMRWKDTVSGLVFWEPPGGGIDPGETPLDAARRELAEETGLPGDAVLDHWTPVERDFTWLGVHYVKVEPFYLARFDGRPEVTPSALTAEESDTYQGFGWFTRAELAALSDPVQPPHLADVMKRLTAAAGDAPPSCSGWG</sequence>
<dbReference type="CDD" id="cd04685">
    <property type="entry name" value="NUDIX_Hydrolase"/>
    <property type="match status" value="1"/>
</dbReference>
<proteinExistence type="inferred from homology"/>
<organism evidence="7 8">
    <name type="scientific">Nonomuraea maritima</name>
    <dbReference type="NCBI Taxonomy" id="683260"/>
    <lineage>
        <taxon>Bacteria</taxon>
        <taxon>Bacillati</taxon>
        <taxon>Actinomycetota</taxon>
        <taxon>Actinomycetes</taxon>
        <taxon>Streptosporangiales</taxon>
        <taxon>Streptosporangiaceae</taxon>
        <taxon>Nonomuraea</taxon>
    </lineage>
</organism>